<dbReference type="Gene3D" id="6.10.250.3150">
    <property type="match status" value="1"/>
</dbReference>
<dbReference type="InterPro" id="IPR050570">
    <property type="entry name" value="Cell_wall_metabolism_enzyme"/>
</dbReference>
<evidence type="ECO:0000256" key="1">
    <source>
        <dbReference type="SAM" id="Coils"/>
    </source>
</evidence>
<dbReference type="Pfam" id="PF01551">
    <property type="entry name" value="Peptidase_M23"/>
    <property type="match status" value="1"/>
</dbReference>
<dbReference type="PANTHER" id="PTHR21666">
    <property type="entry name" value="PEPTIDASE-RELATED"/>
    <property type="match status" value="1"/>
</dbReference>
<dbReference type="InterPro" id="IPR016047">
    <property type="entry name" value="M23ase_b-sheet_dom"/>
</dbReference>
<evidence type="ECO:0000259" key="3">
    <source>
        <dbReference type="Pfam" id="PF01551"/>
    </source>
</evidence>
<name>A0A1F8FCV3_9BACT</name>
<feature type="coiled-coil region" evidence="1">
    <location>
        <begin position="166"/>
        <end position="249"/>
    </location>
</feature>
<sequence>MPKLLYHKNNTRSIAPKIVLCVFVCVLTFNSFAVAQTGNISQIREQIEQLEKEIQKLQEEQDKYRTNISGAQVKAATLQNEINKLNNQIKYLENQISLTSANISKTSIEITKREGDIFDVQEKIESQKMAMARILSFIARQDNETLLVSLLKSSNLSDVFQQIDYADSVNANLVDLISELKTAKSELETQRNQLASKKTELESLKQKQNYERAAISQAKSETNSLLKTTKGQEAEFQKLLTKSEELERQVNLQIFKLEDQLRRTIDPDSLPLARAGVLGWPVSGSITQKYGCIETKFARRYYSDCNNGRGGFHNGLDVAASYGTPIAAAEDGKVIAIGNAPYAYGVWLAVEHNNGLVTVYTHMSVRSIGVGQQVRRGDVVGKMGSTGLSTGSHIHFMVYAPKTFTTQPSSVSGTLPIGATLDPLDYI</sequence>
<feature type="domain" description="M23ase beta-sheet core" evidence="3">
    <location>
        <begin position="312"/>
        <end position="400"/>
    </location>
</feature>
<organism evidence="4 5">
    <name type="scientific">Candidatus Yanofskybacteria bacterium RIFCSPHIGHO2_02_FULL_41_11</name>
    <dbReference type="NCBI Taxonomy" id="1802675"/>
    <lineage>
        <taxon>Bacteria</taxon>
        <taxon>Candidatus Yanofskyibacteriota</taxon>
    </lineage>
</organism>
<keyword evidence="2" id="KW-0732">Signal</keyword>
<dbReference type="EMBL" id="MGJP01000008">
    <property type="protein sequence ID" value="OGN10388.1"/>
    <property type="molecule type" value="Genomic_DNA"/>
</dbReference>
<dbReference type="AlphaFoldDB" id="A0A1F8FCV3"/>
<proteinExistence type="predicted"/>
<feature type="coiled-coil region" evidence="1">
    <location>
        <begin position="33"/>
        <end position="102"/>
    </location>
</feature>
<dbReference type="CDD" id="cd12797">
    <property type="entry name" value="M23_peptidase"/>
    <property type="match status" value="1"/>
</dbReference>
<dbReference type="Gene3D" id="2.70.70.10">
    <property type="entry name" value="Glucose Permease (Domain IIA)"/>
    <property type="match status" value="1"/>
</dbReference>
<dbReference type="InterPro" id="IPR011055">
    <property type="entry name" value="Dup_hybrid_motif"/>
</dbReference>
<feature type="chain" id="PRO_5009535511" description="M23ase beta-sheet core domain-containing protein" evidence="2">
    <location>
        <begin position="36"/>
        <end position="427"/>
    </location>
</feature>
<keyword evidence="1" id="KW-0175">Coiled coil</keyword>
<dbReference type="PANTHER" id="PTHR21666:SF270">
    <property type="entry name" value="MUREIN HYDROLASE ACTIVATOR ENVC"/>
    <property type="match status" value="1"/>
</dbReference>
<dbReference type="SUPFAM" id="SSF51261">
    <property type="entry name" value="Duplicated hybrid motif"/>
    <property type="match status" value="1"/>
</dbReference>
<evidence type="ECO:0000313" key="4">
    <source>
        <dbReference type="EMBL" id="OGN10388.1"/>
    </source>
</evidence>
<gene>
    <name evidence="4" type="ORF">A3J46_02100</name>
</gene>
<dbReference type="GO" id="GO:0004222">
    <property type="term" value="F:metalloendopeptidase activity"/>
    <property type="evidence" value="ECO:0007669"/>
    <property type="project" value="TreeGrafter"/>
</dbReference>
<evidence type="ECO:0000256" key="2">
    <source>
        <dbReference type="SAM" id="SignalP"/>
    </source>
</evidence>
<protein>
    <recommendedName>
        <fullName evidence="3">M23ase beta-sheet core domain-containing protein</fullName>
    </recommendedName>
</protein>
<accession>A0A1F8FCV3</accession>
<comment type="caution">
    <text evidence="4">The sequence shown here is derived from an EMBL/GenBank/DDBJ whole genome shotgun (WGS) entry which is preliminary data.</text>
</comment>
<feature type="signal peptide" evidence="2">
    <location>
        <begin position="1"/>
        <end position="35"/>
    </location>
</feature>
<dbReference type="Proteomes" id="UP000177167">
    <property type="component" value="Unassembled WGS sequence"/>
</dbReference>
<evidence type="ECO:0000313" key="5">
    <source>
        <dbReference type="Proteomes" id="UP000177167"/>
    </source>
</evidence>
<reference evidence="4 5" key="1">
    <citation type="journal article" date="2016" name="Nat. Commun.">
        <title>Thousands of microbial genomes shed light on interconnected biogeochemical processes in an aquifer system.</title>
        <authorList>
            <person name="Anantharaman K."/>
            <person name="Brown C.T."/>
            <person name="Hug L.A."/>
            <person name="Sharon I."/>
            <person name="Castelle C.J."/>
            <person name="Probst A.J."/>
            <person name="Thomas B.C."/>
            <person name="Singh A."/>
            <person name="Wilkins M.J."/>
            <person name="Karaoz U."/>
            <person name="Brodie E.L."/>
            <person name="Williams K.H."/>
            <person name="Hubbard S.S."/>
            <person name="Banfield J.F."/>
        </authorList>
    </citation>
    <scope>NUCLEOTIDE SEQUENCE [LARGE SCALE GENOMIC DNA]</scope>
</reference>